<name>A0A543KDK7_9RHOB</name>
<dbReference type="RefSeq" id="WP_142080912.1">
    <property type="nucleotide sequence ID" value="NZ_VFPT01000001.1"/>
</dbReference>
<sequence>MARRTTSKKGPSTTGPSTTGSDTAGSDPSNAPDPKATDQPDRAKSTESGAKDAPKTAPDSSTTPDPKPKPGARTAKSEASVATATESQLAKDISPPAPTDAPKAASPDADAGKDSRGTDVDTPEMVPMAGKATPTEPDPNAAPSDKDAASAGAKETPTSKGATDSAPVDTVVPTAPPPVALERSGGLFPLLLGGVLAGGIGYAAAYFTAQQTPDTTELTQLKSEMASLRAELEAVPPAADTQALEAEIAELRAQIAGLPAASEAELSADIDAELAQLRAQLGEDTDLSALEARLDDLSAQSETVAEEVSSLRAAFGDADEQIAALTADMADLRDLAERRVAEAEAAVDTALAQSGLDSLRAALETGAPYADAVARLQEAGVSVSEDLTAPAASGIATLEELQDAYPEAARAALRAALQDAPTDSTADRLANFLRAQVGARSTVPREGDDPDAVLSRAGAALEAGDLDGALAEIDALPDTAQAAMSDWLGAARARLAARNALPDLTNAITTE</sequence>
<comment type="caution">
    <text evidence="2">The sequence shown here is derived from an EMBL/GenBank/DDBJ whole genome shotgun (WGS) entry which is preliminary data.</text>
</comment>
<gene>
    <name evidence="2" type="ORF">BD293_1802</name>
</gene>
<evidence type="ECO:0000256" key="1">
    <source>
        <dbReference type="SAM" id="MobiDB-lite"/>
    </source>
</evidence>
<evidence type="ECO:0000313" key="2">
    <source>
        <dbReference type="EMBL" id="TQM93173.1"/>
    </source>
</evidence>
<dbReference type="Gene3D" id="1.10.287.1490">
    <property type="match status" value="1"/>
</dbReference>
<feature type="compositionally biased region" description="Low complexity" evidence="1">
    <location>
        <begin position="8"/>
        <end position="29"/>
    </location>
</feature>
<dbReference type="EMBL" id="VFPT01000001">
    <property type="protein sequence ID" value="TQM93173.1"/>
    <property type="molecule type" value="Genomic_DNA"/>
</dbReference>
<evidence type="ECO:0000313" key="3">
    <source>
        <dbReference type="Proteomes" id="UP000320582"/>
    </source>
</evidence>
<proteinExistence type="predicted"/>
<feature type="compositionally biased region" description="Low complexity" evidence="1">
    <location>
        <begin position="100"/>
        <end position="109"/>
    </location>
</feature>
<protein>
    <submittedName>
        <fullName evidence="2">Inner membrane protein</fullName>
    </submittedName>
</protein>
<feature type="region of interest" description="Disordered" evidence="1">
    <location>
        <begin position="1"/>
        <end position="173"/>
    </location>
</feature>
<dbReference type="OrthoDB" id="7659420at2"/>
<dbReference type="Proteomes" id="UP000320582">
    <property type="component" value="Unassembled WGS sequence"/>
</dbReference>
<keyword evidence="3" id="KW-1185">Reference proteome</keyword>
<reference evidence="2 3" key="1">
    <citation type="submission" date="2019-06" db="EMBL/GenBank/DDBJ databases">
        <title>Genomic Encyclopedia of Archaeal and Bacterial Type Strains, Phase II (KMG-II): from individual species to whole genera.</title>
        <authorList>
            <person name="Goeker M."/>
        </authorList>
    </citation>
    <scope>NUCLEOTIDE SEQUENCE [LARGE SCALE GENOMIC DNA]</scope>
    <source>
        <strain evidence="2 3">DSM 18423</strain>
    </source>
</reference>
<feature type="compositionally biased region" description="Basic and acidic residues" evidence="1">
    <location>
        <begin position="110"/>
        <end position="119"/>
    </location>
</feature>
<dbReference type="AlphaFoldDB" id="A0A543KDK7"/>
<feature type="compositionally biased region" description="Basic and acidic residues" evidence="1">
    <location>
        <begin position="35"/>
        <end position="54"/>
    </location>
</feature>
<organism evidence="2 3">
    <name type="scientific">Roseinatronobacter monicus</name>
    <dbReference type="NCBI Taxonomy" id="393481"/>
    <lineage>
        <taxon>Bacteria</taxon>
        <taxon>Pseudomonadati</taxon>
        <taxon>Pseudomonadota</taxon>
        <taxon>Alphaproteobacteria</taxon>
        <taxon>Rhodobacterales</taxon>
        <taxon>Paracoccaceae</taxon>
        <taxon>Roseinatronobacter</taxon>
    </lineage>
</organism>
<accession>A0A543KDK7</accession>